<evidence type="ECO:0000313" key="3">
    <source>
        <dbReference type="EMBL" id="CAG7601718.1"/>
    </source>
</evidence>
<evidence type="ECO:0000313" key="4">
    <source>
        <dbReference type="Proteomes" id="UP001153328"/>
    </source>
</evidence>
<feature type="transmembrane region" description="Helical" evidence="2">
    <location>
        <begin position="35"/>
        <end position="52"/>
    </location>
</feature>
<proteinExistence type="predicted"/>
<dbReference type="InterPro" id="IPR058070">
    <property type="entry name" value="MmpB-like"/>
</dbReference>
<name>A0A9W4E5W5_9ACTN</name>
<feature type="region of interest" description="Disordered" evidence="1">
    <location>
        <begin position="1"/>
        <end position="24"/>
    </location>
</feature>
<protein>
    <submittedName>
        <fullName evidence="3">Uncharacterized protein</fullName>
    </submittedName>
</protein>
<keyword evidence="4" id="KW-1185">Reference proteome</keyword>
<evidence type="ECO:0000256" key="2">
    <source>
        <dbReference type="SAM" id="Phobius"/>
    </source>
</evidence>
<keyword evidence="2" id="KW-0472">Membrane</keyword>
<organism evidence="3 4">
    <name type="scientific">Actinacidiphila bryophytorum</name>
    <dbReference type="NCBI Taxonomy" id="1436133"/>
    <lineage>
        <taxon>Bacteria</taxon>
        <taxon>Bacillati</taxon>
        <taxon>Actinomycetota</taxon>
        <taxon>Actinomycetes</taxon>
        <taxon>Kitasatosporales</taxon>
        <taxon>Streptomycetaceae</taxon>
        <taxon>Actinacidiphila</taxon>
    </lineage>
</organism>
<evidence type="ECO:0000256" key="1">
    <source>
        <dbReference type="SAM" id="MobiDB-lite"/>
    </source>
</evidence>
<reference evidence="3" key="1">
    <citation type="submission" date="2021-06" db="EMBL/GenBank/DDBJ databases">
        <authorList>
            <person name="Arsene-Ploetze F."/>
        </authorList>
    </citation>
    <scope>NUCLEOTIDE SEQUENCE</scope>
    <source>
        <strain evidence="3">SBRY1</strain>
    </source>
</reference>
<gene>
    <name evidence="3" type="ORF">SBRY_10451</name>
</gene>
<comment type="caution">
    <text evidence="3">The sequence shown here is derived from an EMBL/GenBank/DDBJ whole genome shotgun (WGS) entry which is preliminary data.</text>
</comment>
<keyword evidence="2" id="KW-1133">Transmembrane helix</keyword>
<dbReference type="NCBIfam" id="NF047320">
    <property type="entry name" value="morpho_MmpB"/>
    <property type="match status" value="1"/>
</dbReference>
<dbReference type="Proteomes" id="UP001153328">
    <property type="component" value="Unassembled WGS sequence"/>
</dbReference>
<feature type="compositionally biased region" description="Basic and acidic residues" evidence="1">
    <location>
        <begin position="14"/>
        <end position="24"/>
    </location>
</feature>
<dbReference type="EMBL" id="CAJVAX010000001">
    <property type="protein sequence ID" value="CAG7601718.1"/>
    <property type="molecule type" value="Genomic_DNA"/>
</dbReference>
<keyword evidence="2" id="KW-0812">Transmembrane</keyword>
<dbReference type="Pfam" id="PF26627">
    <property type="entry name" value="MmpB"/>
    <property type="match status" value="1"/>
</dbReference>
<sequence length="54" mass="6117">MPPRSNLGGMLWPDDQREDQHSEQMRHALKMLRRAMLVAAVVAGLLMAFATLRV</sequence>
<dbReference type="AlphaFoldDB" id="A0A9W4E5W5"/>
<accession>A0A9W4E5W5</accession>